<evidence type="ECO:0000313" key="3">
    <source>
        <dbReference type="Proteomes" id="UP001255696"/>
    </source>
</evidence>
<evidence type="ECO:0000313" key="2">
    <source>
        <dbReference type="EMBL" id="MDT2796215.1"/>
    </source>
</evidence>
<feature type="transmembrane region" description="Helical" evidence="1">
    <location>
        <begin position="107"/>
        <end position="131"/>
    </location>
</feature>
<name>A0AAW8TQC2_9ENTE</name>
<dbReference type="EMBL" id="JARQBI010000005">
    <property type="protein sequence ID" value="MDT2796215.1"/>
    <property type="molecule type" value="Genomic_DNA"/>
</dbReference>
<feature type="transmembrane region" description="Helical" evidence="1">
    <location>
        <begin position="39"/>
        <end position="61"/>
    </location>
</feature>
<protein>
    <submittedName>
        <fullName evidence="2">CadD family cadmium resistance transporter</fullName>
    </submittedName>
</protein>
<organism evidence="2 3">
    <name type="scientific">Enterococcus cecorum</name>
    <dbReference type="NCBI Taxonomy" id="44008"/>
    <lineage>
        <taxon>Bacteria</taxon>
        <taxon>Bacillati</taxon>
        <taxon>Bacillota</taxon>
        <taxon>Bacilli</taxon>
        <taxon>Lactobacillales</taxon>
        <taxon>Enterococcaceae</taxon>
        <taxon>Enterococcus</taxon>
    </lineage>
</organism>
<dbReference type="Proteomes" id="UP001255696">
    <property type="component" value="Unassembled WGS sequence"/>
</dbReference>
<accession>A0AAW8TQC2</accession>
<feature type="transmembrane region" description="Helical" evidence="1">
    <location>
        <begin position="67"/>
        <end position="86"/>
    </location>
</feature>
<proteinExistence type="predicted"/>
<feature type="transmembrane region" description="Helical" evidence="1">
    <location>
        <begin position="6"/>
        <end position="27"/>
    </location>
</feature>
<keyword evidence="1" id="KW-0812">Transmembrane</keyword>
<sequence length="201" mass="22380">MLSFVLTSSVLYWSTALDLLVILMLINNRYSSKKQAKKIAAGQFIGSNGLIVVSLFLAFVLHFVPQHWILGFLGLIPLGFGLKYLFFGDDDEEKVEATLTTRKDKNLLWTVALIAFASCGADNIGLFTPYFLTLSTAKVIETLVIFELNIFLLIILGKALAQLSFVSEFLEHFGRWVMAAVYIGLGIMIIIESGTWAHFFG</sequence>
<dbReference type="InterPro" id="IPR004676">
    <property type="entry name" value="Cd-R_transporter"/>
</dbReference>
<feature type="transmembrane region" description="Helical" evidence="1">
    <location>
        <begin position="173"/>
        <end position="191"/>
    </location>
</feature>
<dbReference type="RefSeq" id="WP_248622378.1">
    <property type="nucleotide sequence ID" value="NZ_AP035890.1"/>
</dbReference>
<gene>
    <name evidence="2" type="ORF">P7H47_02855</name>
</gene>
<keyword evidence="1" id="KW-0472">Membrane</keyword>
<reference evidence="2" key="1">
    <citation type="submission" date="2023-03" db="EMBL/GenBank/DDBJ databases">
        <authorList>
            <person name="Shen W."/>
            <person name="Cai J."/>
        </authorList>
    </citation>
    <scope>NUCLEOTIDE SEQUENCE</scope>
    <source>
        <strain evidence="2">B245-2</strain>
    </source>
</reference>
<comment type="caution">
    <text evidence="2">The sequence shown here is derived from an EMBL/GenBank/DDBJ whole genome shotgun (WGS) entry which is preliminary data.</text>
</comment>
<feature type="transmembrane region" description="Helical" evidence="1">
    <location>
        <begin position="143"/>
        <end position="161"/>
    </location>
</feature>
<dbReference type="Pfam" id="PF03596">
    <property type="entry name" value="Cad"/>
    <property type="match status" value="1"/>
</dbReference>
<keyword evidence="1" id="KW-1133">Transmembrane helix</keyword>
<evidence type="ECO:0000256" key="1">
    <source>
        <dbReference type="SAM" id="Phobius"/>
    </source>
</evidence>
<dbReference type="AlphaFoldDB" id="A0AAW8TQC2"/>